<dbReference type="AlphaFoldDB" id="A0A2W7NSH1"/>
<comment type="caution">
    <text evidence="2">The sequence shown here is derived from an EMBL/GenBank/DDBJ whole genome shotgun (WGS) entry which is preliminary data.</text>
</comment>
<proteinExistence type="predicted"/>
<evidence type="ECO:0000313" key="3">
    <source>
        <dbReference type="Proteomes" id="UP000248916"/>
    </source>
</evidence>
<dbReference type="InterPro" id="IPR028250">
    <property type="entry name" value="DsbDN"/>
</dbReference>
<keyword evidence="3" id="KW-1185">Reference proteome</keyword>
<protein>
    <submittedName>
        <fullName evidence="2">DsbC/DsbD-like thiol-disulfide interchange protein</fullName>
    </submittedName>
</protein>
<name>A0A2W7NSH1_9RHOB</name>
<sequence>MAHDFAPARAGARSSLPNVISSAAPIVHVGGMSSISRLLGLCLVLAAPAAAQQEIASLDLLPGWREDGTHVAGLKIDLEPGWKTYWRAPGEAGLPPRFDWSQSSNVASVAVRWPVPEIFGMGGLTSVGYSETVTLPLVVTPRDPTRPAELSLDLEMGVCETICVPVSRHLSTTLGAEPVRADARIRAALADRPLSEEEAQVRHVTCQLLPGSGDPVLEARIDMPPVGGDEYTVIELPDPSLWVSQARTSREGDALVARATLGAPRGVPVGIDREALRMTVIGDTGAVDIHGCD</sequence>
<accession>A0A2W7NSH1</accession>
<dbReference type="EMBL" id="QKZL01000001">
    <property type="protein sequence ID" value="PZX19564.1"/>
    <property type="molecule type" value="Genomic_DNA"/>
</dbReference>
<dbReference type="Pfam" id="PF11412">
    <property type="entry name" value="DsbD_N"/>
    <property type="match status" value="1"/>
</dbReference>
<evidence type="ECO:0000259" key="1">
    <source>
        <dbReference type="Pfam" id="PF11412"/>
    </source>
</evidence>
<dbReference type="Proteomes" id="UP000248916">
    <property type="component" value="Unassembled WGS sequence"/>
</dbReference>
<evidence type="ECO:0000313" key="2">
    <source>
        <dbReference type="EMBL" id="PZX19564.1"/>
    </source>
</evidence>
<organism evidence="2 3">
    <name type="scientific">Palleronia aestuarii</name>
    <dbReference type="NCBI Taxonomy" id="568105"/>
    <lineage>
        <taxon>Bacteria</taxon>
        <taxon>Pseudomonadati</taxon>
        <taxon>Pseudomonadota</taxon>
        <taxon>Alphaproteobacteria</taxon>
        <taxon>Rhodobacterales</taxon>
        <taxon>Roseobacteraceae</taxon>
        <taxon>Palleronia</taxon>
    </lineage>
</organism>
<gene>
    <name evidence="2" type="ORF">LX81_00020</name>
</gene>
<feature type="domain" description="Thiol:disulfide interchange protein DsbD N-terminal" evidence="1">
    <location>
        <begin position="66"/>
        <end position="173"/>
    </location>
</feature>
<reference evidence="2 3" key="1">
    <citation type="submission" date="2018-06" db="EMBL/GenBank/DDBJ databases">
        <title>Genomic Encyclopedia of Archaeal and Bacterial Type Strains, Phase II (KMG-II): from individual species to whole genera.</title>
        <authorList>
            <person name="Goeker M."/>
        </authorList>
    </citation>
    <scope>NUCLEOTIDE SEQUENCE [LARGE SCALE GENOMIC DNA]</scope>
    <source>
        <strain evidence="2 3">DSM 22009</strain>
    </source>
</reference>